<evidence type="ECO:0000256" key="1">
    <source>
        <dbReference type="ARBA" id="ARBA00004123"/>
    </source>
</evidence>
<dbReference type="GO" id="GO:0003677">
    <property type="term" value="F:DNA binding"/>
    <property type="evidence" value="ECO:0007669"/>
    <property type="project" value="UniProtKB-KW"/>
</dbReference>
<evidence type="ECO:0000313" key="9">
    <source>
        <dbReference type="Proteomes" id="UP001214638"/>
    </source>
</evidence>
<dbReference type="RefSeq" id="XP_067803374.1">
    <property type="nucleotide sequence ID" value="XM_067946810.1"/>
</dbReference>
<keyword evidence="5" id="KW-0539">Nucleus</keyword>
<dbReference type="KEGG" id="bdw:94336077"/>
<feature type="domain" description="AP2/ERF" evidence="6">
    <location>
        <begin position="122"/>
        <end position="175"/>
    </location>
</feature>
<name>A0AAD9PHQ0_9APIC</name>
<sequence length="268" mass="30248">MSNNDSNESLTNCIYSNGGYIDHQQYPIMGQLNCRIPEMEFNYNRLHASYDNYAKVTHQNLANYRNFYGVPSEFEAAASYENNGNMSGNSTIDGESIVGEDEPMGPDGSIPPQNKRDPIYTAVSGLKWKAKSKKWVVRWDNPTTNRRVYKYFSGTRYGFLGAHKRAKYYLEFLNASVGKCKAPSANNPFCRRTEGPPKGKTNKGLLRKVQGSSRVNKNINKDYENYYYSPPVMQTNGLANHANNFGNTADSPWILQGSNYVPEGFGYI</sequence>
<keyword evidence="2" id="KW-0805">Transcription regulation</keyword>
<dbReference type="Gene3D" id="1.20.5.2050">
    <property type="match status" value="1"/>
</dbReference>
<dbReference type="Proteomes" id="UP001214638">
    <property type="component" value="Unassembled WGS sequence"/>
</dbReference>
<evidence type="ECO:0000313" key="7">
    <source>
        <dbReference type="EMBL" id="KAK2194638.1"/>
    </source>
</evidence>
<comment type="caution">
    <text evidence="7">The sequence shown here is derived from an EMBL/GenBank/DDBJ whole genome shotgun (WGS) entry which is preliminary data.</text>
</comment>
<dbReference type="Pfam" id="PF00847">
    <property type="entry name" value="AP2"/>
    <property type="match status" value="1"/>
</dbReference>
<keyword evidence="3" id="KW-0238">DNA-binding</keyword>
<dbReference type="GO" id="GO:0005634">
    <property type="term" value="C:nucleus"/>
    <property type="evidence" value="ECO:0007669"/>
    <property type="project" value="UniProtKB-SubCell"/>
</dbReference>
<dbReference type="EMBL" id="JALLKP010000071">
    <property type="protein sequence ID" value="KAK2194638.1"/>
    <property type="molecule type" value="Genomic_DNA"/>
</dbReference>
<evidence type="ECO:0000259" key="6">
    <source>
        <dbReference type="Pfam" id="PF00847"/>
    </source>
</evidence>
<evidence type="ECO:0000313" key="8">
    <source>
        <dbReference type="EMBL" id="KAK2196532.1"/>
    </source>
</evidence>
<dbReference type="EMBL" id="JALLKP010000002">
    <property type="protein sequence ID" value="KAK2196532.1"/>
    <property type="molecule type" value="Genomic_DNA"/>
</dbReference>
<reference evidence="7" key="1">
    <citation type="journal article" date="2023" name="Nat. Microbiol.">
        <title>Babesia duncani multi-omics identifies virulence factors and drug targets.</title>
        <authorList>
            <person name="Singh P."/>
            <person name="Lonardi S."/>
            <person name="Liang Q."/>
            <person name="Vydyam P."/>
            <person name="Khabirova E."/>
            <person name="Fang T."/>
            <person name="Gihaz S."/>
            <person name="Thekkiniath J."/>
            <person name="Munshi M."/>
            <person name="Abel S."/>
            <person name="Ciampossin L."/>
            <person name="Batugedara G."/>
            <person name="Gupta M."/>
            <person name="Lu X.M."/>
            <person name="Lenz T."/>
            <person name="Chakravarty S."/>
            <person name="Cornillot E."/>
            <person name="Hu Y."/>
            <person name="Ma W."/>
            <person name="Gonzalez L.M."/>
            <person name="Sanchez S."/>
            <person name="Estrada K."/>
            <person name="Sanchez-Flores A."/>
            <person name="Montero E."/>
            <person name="Harb O.S."/>
            <person name="Le Roch K.G."/>
            <person name="Mamoun C.B."/>
        </authorList>
    </citation>
    <scope>NUCLEOTIDE SEQUENCE</scope>
    <source>
        <strain evidence="7">WA1</strain>
    </source>
</reference>
<organism evidence="7 9">
    <name type="scientific">Babesia duncani</name>
    <dbReference type="NCBI Taxonomy" id="323732"/>
    <lineage>
        <taxon>Eukaryota</taxon>
        <taxon>Sar</taxon>
        <taxon>Alveolata</taxon>
        <taxon>Apicomplexa</taxon>
        <taxon>Aconoidasida</taxon>
        <taxon>Piroplasmida</taxon>
        <taxon>Babesiidae</taxon>
        <taxon>Babesia</taxon>
    </lineage>
</organism>
<comment type="subcellular location">
    <subcellularLocation>
        <location evidence="1">Nucleus</location>
    </subcellularLocation>
</comment>
<dbReference type="AlphaFoldDB" id="A0AAD9PHQ0"/>
<evidence type="ECO:0000256" key="3">
    <source>
        <dbReference type="ARBA" id="ARBA00023125"/>
    </source>
</evidence>
<gene>
    <name evidence="8" type="ORF">BdWA1_001779</name>
    <name evidence="7" type="ORF">BdWA1_003895</name>
</gene>
<evidence type="ECO:0000256" key="5">
    <source>
        <dbReference type="ARBA" id="ARBA00023242"/>
    </source>
</evidence>
<keyword evidence="4" id="KW-0804">Transcription</keyword>
<keyword evidence="9" id="KW-1185">Reference proteome</keyword>
<dbReference type="GO" id="GO:0003700">
    <property type="term" value="F:DNA-binding transcription factor activity"/>
    <property type="evidence" value="ECO:0007669"/>
    <property type="project" value="InterPro"/>
</dbReference>
<protein>
    <submittedName>
        <fullName evidence="7">AP2-ERF domain</fullName>
    </submittedName>
</protein>
<evidence type="ECO:0000256" key="4">
    <source>
        <dbReference type="ARBA" id="ARBA00023163"/>
    </source>
</evidence>
<proteinExistence type="predicted"/>
<accession>A0AAD9PHQ0</accession>
<dbReference type="GeneID" id="94336077"/>
<evidence type="ECO:0000256" key="2">
    <source>
        <dbReference type="ARBA" id="ARBA00023015"/>
    </source>
</evidence>
<dbReference type="InterPro" id="IPR001471">
    <property type="entry name" value="AP2/ERF_dom"/>
</dbReference>